<dbReference type="Gene3D" id="3.30.730.10">
    <property type="entry name" value="AP2/ERF domain"/>
    <property type="match status" value="1"/>
</dbReference>
<feature type="region of interest" description="Disordered" evidence="6">
    <location>
        <begin position="43"/>
        <end position="64"/>
    </location>
</feature>
<dbReference type="GO" id="GO:0005634">
    <property type="term" value="C:nucleus"/>
    <property type="evidence" value="ECO:0007669"/>
    <property type="project" value="UniProtKB-SubCell"/>
</dbReference>
<organism evidence="8 9">
    <name type="scientific">Oryza meyeriana var. granulata</name>
    <dbReference type="NCBI Taxonomy" id="110450"/>
    <lineage>
        <taxon>Eukaryota</taxon>
        <taxon>Viridiplantae</taxon>
        <taxon>Streptophyta</taxon>
        <taxon>Embryophyta</taxon>
        <taxon>Tracheophyta</taxon>
        <taxon>Spermatophyta</taxon>
        <taxon>Magnoliopsida</taxon>
        <taxon>Liliopsida</taxon>
        <taxon>Poales</taxon>
        <taxon>Poaceae</taxon>
        <taxon>BOP clade</taxon>
        <taxon>Oryzoideae</taxon>
        <taxon>Oryzeae</taxon>
        <taxon>Oryzinae</taxon>
        <taxon>Oryza</taxon>
        <taxon>Oryza meyeriana</taxon>
    </lineage>
</organism>
<dbReference type="PROSITE" id="PS51032">
    <property type="entry name" value="AP2_ERF"/>
    <property type="match status" value="1"/>
</dbReference>
<evidence type="ECO:0000259" key="7">
    <source>
        <dbReference type="PROSITE" id="PS51032"/>
    </source>
</evidence>
<dbReference type="Pfam" id="PF00847">
    <property type="entry name" value="AP2"/>
    <property type="match status" value="1"/>
</dbReference>
<dbReference type="FunFam" id="3.30.730.10:FF:000001">
    <property type="entry name" value="Ethylene-responsive transcription factor 2"/>
    <property type="match status" value="1"/>
</dbReference>
<sequence>MCGGAIPLSSRPGGKRSLSAADELIWPQLASDEDFGTTAVMPPEQAVDEEQPPARRQRRGDRRTLYRGIRRRPWGKWAAEIRDPAKGARVWLGTFATAEAAARAYDRAARRIRGTKAKVNFPNEDNAYAPPYQLAYYRDDVSSSSTTSYQLYPTTMAPAAAGAAALREQQQQQQLVAMVEYNDAIDVASVGMGYLQPPPYEYCAGGGAVVVPVSAAAAPVMAYGHPHQEVAAPLMWNFDDITAMPM</sequence>
<dbReference type="CDD" id="cd00018">
    <property type="entry name" value="AP2"/>
    <property type="match status" value="1"/>
</dbReference>
<dbReference type="SMART" id="SM00380">
    <property type="entry name" value="AP2"/>
    <property type="match status" value="1"/>
</dbReference>
<comment type="subcellular location">
    <subcellularLocation>
        <location evidence="1">Nucleus</location>
    </subcellularLocation>
</comment>
<dbReference type="AlphaFoldDB" id="A0A6G1DLV7"/>
<dbReference type="InterPro" id="IPR001471">
    <property type="entry name" value="AP2/ERF_dom"/>
</dbReference>
<dbReference type="GO" id="GO:0009873">
    <property type="term" value="P:ethylene-activated signaling pathway"/>
    <property type="evidence" value="ECO:0007669"/>
    <property type="project" value="InterPro"/>
</dbReference>
<feature type="domain" description="AP2/ERF" evidence="7">
    <location>
        <begin position="65"/>
        <end position="122"/>
    </location>
</feature>
<dbReference type="SUPFAM" id="SSF54171">
    <property type="entry name" value="DNA-binding domain"/>
    <property type="match status" value="1"/>
</dbReference>
<evidence type="ECO:0000256" key="5">
    <source>
        <dbReference type="ARBA" id="ARBA00023242"/>
    </source>
</evidence>
<evidence type="ECO:0000256" key="1">
    <source>
        <dbReference type="ARBA" id="ARBA00004123"/>
    </source>
</evidence>
<name>A0A6G1DLV7_9ORYZ</name>
<dbReference type="PANTHER" id="PTHR31190:SF496">
    <property type="entry name" value="AP2 DOMAIN CONTAINING PROTEIN, EXPRESSED"/>
    <property type="match status" value="1"/>
</dbReference>
<dbReference type="PRINTS" id="PR00367">
    <property type="entry name" value="ETHRSPELEMNT"/>
</dbReference>
<keyword evidence="5" id="KW-0539">Nucleus</keyword>
<evidence type="ECO:0000313" key="8">
    <source>
        <dbReference type="EMBL" id="KAF0913608.1"/>
    </source>
</evidence>
<evidence type="ECO:0000256" key="6">
    <source>
        <dbReference type="SAM" id="MobiDB-lite"/>
    </source>
</evidence>
<gene>
    <name evidence="8" type="ORF">E2562_023719</name>
</gene>
<protein>
    <recommendedName>
        <fullName evidence="7">AP2/ERF domain-containing protein</fullName>
    </recommendedName>
</protein>
<evidence type="ECO:0000256" key="3">
    <source>
        <dbReference type="ARBA" id="ARBA00023125"/>
    </source>
</evidence>
<dbReference type="EMBL" id="SPHZ02000006">
    <property type="protein sequence ID" value="KAF0913608.1"/>
    <property type="molecule type" value="Genomic_DNA"/>
</dbReference>
<dbReference type="InterPro" id="IPR016177">
    <property type="entry name" value="DNA-bd_dom_sf"/>
</dbReference>
<reference evidence="8 9" key="1">
    <citation type="submission" date="2019-11" db="EMBL/GenBank/DDBJ databases">
        <title>Whole genome sequence of Oryza granulata.</title>
        <authorList>
            <person name="Li W."/>
        </authorList>
    </citation>
    <scope>NUCLEOTIDE SEQUENCE [LARGE SCALE GENOMIC DNA]</scope>
    <source>
        <strain evidence="9">cv. Menghai</strain>
        <tissue evidence="8">Leaf</tissue>
    </source>
</reference>
<keyword evidence="3" id="KW-0238">DNA-binding</keyword>
<keyword evidence="2" id="KW-0805">Transcription regulation</keyword>
<dbReference type="GO" id="GO:0003700">
    <property type="term" value="F:DNA-binding transcription factor activity"/>
    <property type="evidence" value="ECO:0007669"/>
    <property type="project" value="InterPro"/>
</dbReference>
<evidence type="ECO:0000313" key="9">
    <source>
        <dbReference type="Proteomes" id="UP000479710"/>
    </source>
</evidence>
<dbReference type="PANTHER" id="PTHR31190">
    <property type="entry name" value="DNA-BINDING DOMAIN"/>
    <property type="match status" value="1"/>
</dbReference>
<dbReference type="OrthoDB" id="674856at2759"/>
<evidence type="ECO:0000256" key="4">
    <source>
        <dbReference type="ARBA" id="ARBA00023163"/>
    </source>
</evidence>
<evidence type="ECO:0000256" key="2">
    <source>
        <dbReference type="ARBA" id="ARBA00023015"/>
    </source>
</evidence>
<proteinExistence type="predicted"/>
<dbReference type="Proteomes" id="UP000479710">
    <property type="component" value="Unassembled WGS sequence"/>
</dbReference>
<keyword evidence="9" id="KW-1185">Reference proteome</keyword>
<dbReference type="InterPro" id="IPR036955">
    <property type="entry name" value="AP2/ERF_dom_sf"/>
</dbReference>
<dbReference type="InterPro" id="IPR044808">
    <property type="entry name" value="ERF_plant"/>
</dbReference>
<dbReference type="GO" id="GO:0003677">
    <property type="term" value="F:DNA binding"/>
    <property type="evidence" value="ECO:0007669"/>
    <property type="project" value="UniProtKB-KW"/>
</dbReference>
<comment type="caution">
    <text evidence="8">The sequence shown here is derived from an EMBL/GenBank/DDBJ whole genome shotgun (WGS) entry which is preliminary data.</text>
</comment>
<keyword evidence="4" id="KW-0804">Transcription</keyword>
<accession>A0A6G1DLV7</accession>